<dbReference type="InterPro" id="IPR028909">
    <property type="entry name" value="bL21-like"/>
</dbReference>
<name>A0A855XCB1_9BACT</name>
<comment type="subunit">
    <text evidence="6">Part of the 50S ribosomal subunit. Contacts protein L20.</text>
</comment>
<dbReference type="GO" id="GO:0006412">
    <property type="term" value="P:translation"/>
    <property type="evidence" value="ECO:0007669"/>
    <property type="project" value="UniProtKB-UniRule"/>
</dbReference>
<evidence type="ECO:0000256" key="5">
    <source>
        <dbReference type="ARBA" id="ARBA00023274"/>
    </source>
</evidence>
<dbReference type="AlphaFoldDB" id="A0A855XCB1"/>
<dbReference type="GO" id="GO:0019843">
    <property type="term" value="F:rRNA binding"/>
    <property type="evidence" value="ECO:0007669"/>
    <property type="project" value="UniProtKB-UniRule"/>
</dbReference>
<organism evidence="8 9">
    <name type="scientific">candidate division GN15 bacterium</name>
    <dbReference type="NCBI Taxonomy" id="2072418"/>
    <lineage>
        <taxon>Bacteria</taxon>
        <taxon>candidate division GN15</taxon>
    </lineage>
</organism>
<dbReference type="InterPro" id="IPR036164">
    <property type="entry name" value="bL21-like_sf"/>
</dbReference>
<dbReference type="GO" id="GO:0005840">
    <property type="term" value="C:ribosome"/>
    <property type="evidence" value="ECO:0007669"/>
    <property type="project" value="UniProtKB-KW"/>
</dbReference>
<proteinExistence type="inferred from homology"/>
<evidence type="ECO:0000256" key="7">
    <source>
        <dbReference type="RuleBase" id="RU000562"/>
    </source>
</evidence>
<dbReference type="GO" id="GO:0003735">
    <property type="term" value="F:structural constituent of ribosome"/>
    <property type="evidence" value="ECO:0007669"/>
    <property type="project" value="InterPro"/>
</dbReference>
<accession>A0A855XCB1</accession>
<dbReference type="Proteomes" id="UP000250918">
    <property type="component" value="Unassembled WGS sequence"/>
</dbReference>
<dbReference type="GO" id="GO:0005737">
    <property type="term" value="C:cytoplasm"/>
    <property type="evidence" value="ECO:0007669"/>
    <property type="project" value="UniProtKB-ARBA"/>
</dbReference>
<keyword evidence="4 6" id="KW-0689">Ribosomal protein</keyword>
<dbReference type="HAMAP" id="MF_01363">
    <property type="entry name" value="Ribosomal_bL21"/>
    <property type="match status" value="1"/>
</dbReference>
<evidence type="ECO:0000313" key="9">
    <source>
        <dbReference type="Proteomes" id="UP000250918"/>
    </source>
</evidence>
<protein>
    <recommendedName>
        <fullName evidence="6">Large ribosomal subunit protein bL21</fullName>
    </recommendedName>
</protein>
<reference evidence="8 9" key="1">
    <citation type="journal article" date="2018" name="ISME J.">
        <title>A methanotrophic archaeon couples anaerobic oxidation of methane to Fe(III) reduction.</title>
        <authorList>
            <person name="Cai C."/>
            <person name="Leu A.O."/>
            <person name="Xie G.J."/>
            <person name="Guo J."/>
            <person name="Feng Y."/>
            <person name="Zhao J.X."/>
            <person name="Tyson G.W."/>
            <person name="Yuan Z."/>
            <person name="Hu S."/>
        </authorList>
    </citation>
    <scope>NUCLEOTIDE SEQUENCE [LARGE SCALE GENOMIC DNA]</scope>
    <source>
        <strain evidence="8">FeB_12</strain>
    </source>
</reference>
<evidence type="ECO:0000256" key="6">
    <source>
        <dbReference type="HAMAP-Rule" id="MF_01363"/>
    </source>
</evidence>
<dbReference type="PANTHER" id="PTHR21349">
    <property type="entry name" value="50S RIBOSOMAL PROTEIN L21"/>
    <property type="match status" value="1"/>
</dbReference>
<dbReference type="PANTHER" id="PTHR21349:SF0">
    <property type="entry name" value="LARGE RIBOSOMAL SUBUNIT PROTEIN BL21M"/>
    <property type="match status" value="1"/>
</dbReference>
<dbReference type="Pfam" id="PF00829">
    <property type="entry name" value="Ribosomal_L21p"/>
    <property type="match status" value="1"/>
</dbReference>
<comment type="similarity">
    <text evidence="1 6 7">Belongs to the bacterial ribosomal protein bL21 family.</text>
</comment>
<dbReference type="SUPFAM" id="SSF141091">
    <property type="entry name" value="L21p-like"/>
    <property type="match status" value="1"/>
</dbReference>
<comment type="caution">
    <text evidence="8">The sequence shown here is derived from an EMBL/GenBank/DDBJ whole genome shotgun (WGS) entry which is preliminary data.</text>
</comment>
<keyword evidence="5 6" id="KW-0687">Ribonucleoprotein</keyword>
<evidence type="ECO:0000256" key="3">
    <source>
        <dbReference type="ARBA" id="ARBA00022884"/>
    </source>
</evidence>
<evidence type="ECO:0000256" key="1">
    <source>
        <dbReference type="ARBA" id="ARBA00008563"/>
    </source>
</evidence>
<dbReference type="InterPro" id="IPR018258">
    <property type="entry name" value="Ribosomal_bL21_CS"/>
</dbReference>
<gene>
    <name evidence="6 8" type="primary">rplU</name>
    <name evidence="8" type="ORF">C3F09_00130</name>
</gene>
<dbReference type="PROSITE" id="PS01169">
    <property type="entry name" value="RIBOSOMAL_L21"/>
    <property type="match status" value="1"/>
</dbReference>
<dbReference type="GO" id="GO:1990904">
    <property type="term" value="C:ribonucleoprotein complex"/>
    <property type="evidence" value="ECO:0007669"/>
    <property type="project" value="UniProtKB-KW"/>
</dbReference>
<comment type="function">
    <text evidence="6 7">This protein binds to 23S rRNA in the presence of protein L20.</text>
</comment>
<evidence type="ECO:0000256" key="4">
    <source>
        <dbReference type="ARBA" id="ARBA00022980"/>
    </source>
</evidence>
<keyword evidence="2 6" id="KW-0699">rRNA-binding</keyword>
<sequence length="106" mass="11819">MYAVFQIDGFQYRAEEGANLRIPLQASKAGDKVELGDVLLVKAEDTVLVGTPFVSGAKIQAEVVGLTRGEKLMTFKYKRRTKSRRTMGHKQDYTEIKVTKIVSPKA</sequence>
<dbReference type="EMBL" id="PQAP01000001">
    <property type="protein sequence ID" value="PWB76411.1"/>
    <property type="molecule type" value="Genomic_DNA"/>
</dbReference>
<evidence type="ECO:0000256" key="2">
    <source>
        <dbReference type="ARBA" id="ARBA00022730"/>
    </source>
</evidence>
<keyword evidence="3 6" id="KW-0694">RNA-binding</keyword>
<evidence type="ECO:0000313" key="8">
    <source>
        <dbReference type="EMBL" id="PWB76411.1"/>
    </source>
</evidence>
<dbReference type="InterPro" id="IPR001787">
    <property type="entry name" value="Ribosomal_bL21"/>
</dbReference>
<dbReference type="NCBIfam" id="TIGR00061">
    <property type="entry name" value="L21"/>
    <property type="match status" value="1"/>
</dbReference>